<feature type="chain" id="PRO_5012319114" description="Protein-glutamine gamma-glutamyltransferase-like C-terminal domain-containing protein" evidence="2">
    <location>
        <begin position="20"/>
        <end position="265"/>
    </location>
</feature>
<dbReference type="EMBL" id="FQWT01000002">
    <property type="protein sequence ID" value="SHG91801.1"/>
    <property type="molecule type" value="Genomic_DNA"/>
</dbReference>
<accession>A0A1M5NQG8</accession>
<keyword evidence="1" id="KW-1133">Transmembrane helix</keyword>
<dbReference type="InterPro" id="IPR025403">
    <property type="entry name" value="TgpA-like_C"/>
</dbReference>
<name>A0A1M5NQG8_9FLAO</name>
<dbReference type="Pfam" id="PF13559">
    <property type="entry name" value="DUF4129"/>
    <property type="match status" value="1"/>
</dbReference>
<sequence length="265" mass="31464">MNKILLFLLLFFSVCPVRAQDENEPATVEDYIVDSLVTGHYRNMLRADSVLIRKPVSENTLYPKTFKENLQSRYKGNEFDYSVSKPRESFFQKLMRRIDKILQSIFGETAFTNSAKITTILIRLFAIVLVGFLLYFIINYLMGKEGNLFFGKKNRKVEINAEELHENIHEINFPESISKFERQGDFRSAVRYQFLFVLKKLSDKKQISWNPEKTNKDYLMELKAEHLKKEFSELSYIFDYVWYGEFSIDEQAYQTFKNQYQAFKP</sequence>
<dbReference type="STRING" id="421058.SAMN05421866_1534"/>
<keyword evidence="1" id="KW-0472">Membrane</keyword>
<protein>
    <recommendedName>
        <fullName evidence="3">Protein-glutamine gamma-glutamyltransferase-like C-terminal domain-containing protein</fullName>
    </recommendedName>
</protein>
<evidence type="ECO:0000256" key="2">
    <source>
        <dbReference type="SAM" id="SignalP"/>
    </source>
</evidence>
<dbReference type="OrthoDB" id="5491447at2"/>
<keyword evidence="1" id="KW-0812">Transmembrane</keyword>
<dbReference type="RefSeq" id="WP_073061540.1">
    <property type="nucleotide sequence ID" value="NZ_FQWT01000002.1"/>
</dbReference>
<feature type="transmembrane region" description="Helical" evidence="1">
    <location>
        <begin position="120"/>
        <end position="142"/>
    </location>
</feature>
<feature type="domain" description="Protein-glutamine gamma-glutamyltransferase-like C-terminal" evidence="3">
    <location>
        <begin position="197"/>
        <end position="258"/>
    </location>
</feature>
<evidence type="ECO:0000313" key="4">
    <source>
        <dbReference type="EMBL" id="SHG91801.1"/>
    </source>
</evidence>
<evidence type="ECO:0000259" key="3">
    <source>
        <dbReference type="Pfam" id="PF13559"/>
    </source>
</evidence>
<organism evidence="4 5">
    <name type="scientific">Chryseobacterium oranimense</name>
    <dbReference type="NCBI Taxonomy" id="421058"/>
    <lineage>
        <taxon>Bacteria</taxon>
        <taxon>Pseudomonadati</taxon>
        <taxon>Bacteroidota</taxon>
        <taxon>Flavobacteriia</taxon>
        <taxon>Flavobacteriales</taxon>
        <taxon>Weeksellaceae</taxon>
        <taxon>Chryseobacterium group</taxon>
        <taxon>Chryseobacterium</taxon>
    </lineage>
</organism>
<proteinExistence type="predicted"/>
<keyword evidence="2" id="KW-0732">Signal</keyword>
<dbReference type="eggNOG" id="ENOG50303CZ">
    <property type="taxonomic scope" value="Bacteria"/>
</dbReference>
<evidence type="ECO:0000256" key="1">
    <source>
        <dbReference type="SAM" id="Phobius"/>
    </source>
</evidence>
<evidence type="ECO:0000313" key="5">
    <source>
        <dbReference type="Proteomes" id="UP000184047"/>
    </source>
</evidence>
<reference evidence="5" key="1">
    <citation type="submission" date="2016-11" db="EMBL/GenBank/DDBJ databases">
        <authorList>
            <person name="Varghese N."/>
            <person name="Submissions S."/>
        </authorList>
    </citation>
    <scope>NUCLEOTIDE SEQUENCE [LARGE SCALE GENOMIC DNA]</scope>
    <source>
        <strain evidence="5">DSM 19055</strain>
    </source>
</reference>
<gene>
    <name evidence="4" type="ORF">SAMN05421866_1534</name>
</gene>
<dbReference type="Proteomes" id="UP000184047">
    <property type="component" value="Unassembled WGS sequence"/>
</dbReference>
<keyword evidence="5" id="KW-1185">Reference proteome</keyword>
<feature type="signal peptide" evidence="2">
    <location>
        <begin position="1"/>
        <end position="19"/>
    </location>
</feature>
<dbReference type="AlphaFoldDB" id="A0A1M5NQG8"/>